<evidence type="ECO:0000313" key="2">
    <source>
        <dbReference type="Proteomes" id="UP000254771"/>
    </source>
</evidence>
<protein>
    <submittedName>
        <fullName evidence="1">Thioredoxin family protein</fullName>
    </submittedName>
</protein>
<accession>A0A370DPE5</accession>
<organism evidence="1 2">
    <name type="scientific">endosymbiont of Escarpia spicata</name>
    <dbReference type="NCBI Taxonomy" id="2200908"/>
    <lineage>
        <taxon>Bacteria</taxon>
        <taxon>Pseudomonadati</taxon>
        <taxon>Pseudomonadota</taxon>
        <taxon>Gammaproteobacteria</taxon>
        <taxon>sulfur-oxidizing symbionts</taxon>
    </lineage>
</organism>
<dbReference type="InterPro" id="IPR036249">
    <property type="entry name" value="Thioredoxin-like_sf"/>
</dbReference>
<dbReference type="Proteomes" id="UP000254771">
    <property type="component" value="Unassembled WGS sequence"/>
</dbReference>
<sequence length="80" mass="9336">MTLLKLFYRDGCHLCEDMLEQLQQLQREQMFPLELVDVDRDPATQARYNDIVPVLENGDGIQLSEYFLDEAGLRRYLQGG</sequence>
<comment type="caution">
    <text evidence="1">The sequence shown here is derived from an EMBL/GenBank/DDBJ whole genome shotgun (WGS) entry which is preliminary data.</text>
</comment>
<proteinExistence type="predicted"/>
<dbReference type="AlphaFoldDB" id="A0A370DPE5"/>
<dbReference type="EMBL" id="QFXE01000010">
    <property type="protein sequence ID" value="RDH86244.1"/>
    <property type="molecule type" value="Genomic_DNA"/>
</dbReference>
<dbReference type="Gene3D" id="3.40.30.10">
    <property type="entry name" value="Glutaredoxin"/>
    <property type="match status" value="1"/>
</dbReference>
<evidence type="ECO:0000313" key="1">
    <source>
        <dbReference type="EMBL" id="RDH86244.1"/>
    </source>
</evidence>
<gene>
    <name evidence="1" type="ORF">DIZ78_08680</name>
</gene>
<dbReference type="Pfam" id="PF05768">
    <property type="entry name" value="Glrx-like"/>
    <property type="match status" value="1"/>
</dbReference>
<name>A0A370DPE5_9GAMM</name>
<keyword evidence="2" id="KW-1185">Reference proteome</keyword>
<dbReference type="InterPro" id="IPR008554">
    <property type="entry name" value="Glutaredoxin-like"/>
</dbReference>
<reference evidence="1 2" key="1">
    <citation type="journal article" date="2018" name="ISME J.">
        <title>Endosymbiont genomes yield clues of tubeworm success.</title>
        <authorList>
            <person name="Li Y."/>
            <person name="Liles M.R."/>
            <person name="Halanych K.M."/>
        </authorList>
    </citation>
    <scope>NUCLEOTIDE SEQUENCE [LARGE SCALE GENOMIC DNA]</scope>
    <source>
        <strain evidence="1">A1462</strain>
    </source>
</reference>
<dbReference type="SUPFAM" id="SSF52833">
    <property type="entry name" value="Thioredoxin-like"/>
    <property type="match status" value="1"/>
</dbReference>